<dbReference type="CDD" id="cd00887">
    <property type="entry name" value="MoeA"/>
    <property type="match status" value="1"/>
</dbReference>
<feature type="domain" description="MoaB/Mog" evidence="14">
    <location>
        <begin position="189"/>
        <end position="327"/>
    </location>
</feature>
<evidence type="ECO:0000256" key="13">
    <source>
        <dbReference type="RuleBase" id="RU365090"/>
    </source>
</evidence>
<evidence type="ECO:0000256" key="4">
    <source>
        <dbReference type="ARBA" id="ARBA00010763"/>
    </source>
</evidence>
<evidence type="ECO:0000313" key="16">
    <source>
        <dbReference type="Proteomes" id="UP000581688"/>
    </source>
</evidence>
<comment type="cofactor">
    <cofactor evidence="1 13">
        <name>Mg(2+)</name>
        <dbReference type="ChEBI" id="CHEBI:18420"/>
    </cofactor>
</comment>
<dbReference type="InterPro" id="IPR038987">
    <property type="entry name" value="MoeA-like"/>
</dbReference>
<dbReference type="GO" id="GO:0005829">
    <property type="term" value="C:cytosol"/>
    <property type="evidence" value="ECO:0007669"/>
    <property type="project" value="TreeGrafter"/>
</dbReference>
<evidence type="ECO:0000256" key="1">
    <source>
        <dbReference type="ARBA" id="ARBA00001946"/>
    </source>
</evidence>
<comment type="function">
    <text evidence="2 13">Catalyzes the insertion of molybdate into adenylated molybdopterin with the concomitant release of AMP.</text>
</comment>
<gene>
    <name evidence="15" type="ORF">HNQ94_002488</name>
</gene>
<dbReference type="NCBIfam" id="NF045515">
    <property type="entry name" value="Glp_gephyrin"/>
    <property type="match status" value="1"/>
</dbReference>
<keyword evidence="8 13" id="KW-0808">Transferase</keyword>
<keyword evidence="10 13" id="KW-0460">Magnesium</keyword>
<evidence type="ECO:0000256" key="9">
    <source>
        <dbReference type="ARBA" id="ARBA00022723"/>
    </source>
</evidence>
<dbReference type="AlphaFoldDB" id="A0A841Q6T7"/>
<comment type="pathway">
    <text evidence="3 13">Cofactor biosynthesis; molybdopterin biosynthesis.</text>
</comment>
<dbReference type="SUPFAM" id="SSF63882">
    <property type="entry name" value="MoeA N-terminal region -like"/>
    <property type="match status" value="1"/>
</dbReference>
<keyword evidence="7 13" id="KW-0500">Molybdenum</keyword>
<organism evidence="15 16">
    <name type="scientific">Salirhabdus euzebyi</name>
    <dbReference type="NCBI Taxonomy" id="394506"/>
    <lineage>
        <taxon>Bacteria</taxon>
        <taxon>Bacillati</taxon>
        <taxon>Bacillota</taxon>
        <taxon>Bacilli</taxon>
        <taxon>Bacillales</taxon>
        <taxon>Bacillaceae</taxon>
        <taxon>Salirhabdus</taxon>
    </lineage>
</organism>
<proteinExistence type="inferred from homology"/>
<dbReference type="FunFam" id="3.40.980.10:FF:000004">
    <property type="entry name" value="Molybdopterin molybdenumtransferase"/>
    <property type="match status" value="1"/>
</dbReference>
<dbReference type="InterPro" id="IPR001453">
    <property type="entry name" value="MoaB/Mog_dom"/>
</dbReference>
<dbReference type="FunFam" id="2.170.190.11:FF:000001">
    <property type="entry name" value="Molybdopterin molybdenumtransferase"/>
    <property type="match status" value="1"/>
</dbReference>
<dbReference type="Gene3D" id="3.40.980.10">
    <property type="entry name" value="MoaB/Mog-like domain"/>
    <property type="match status" value="1"/>
</dbReference>
<name>A0A841Q6T7_9BACI</name>
<dbReference type="Pfam" id="PF03454">
    <property type="entry name" value="MoeA_C"/>
    <property type="match status" value="1"/>
</dbReference>
<keyword evidence="9 13" id="KW-0479">Metal-binding</keyword>
<dbReference type="GO" id="GO:0046872">
    <property type="term" value="F:metal ion binding"/>
    <property type="evidence" value="ECO:0007669"/>
    <property type="project" value="UniProtKB-UniRule"/>
</dbReference>
<dbReference type="PANTHER" id="PTHR10192">
    <property type="entry name" value="MOLYBDOPTERIN BIOSYNTHESIS PROTEIN"/>
    <property type="match status" value="1"/>
</dbReference>
<reference evidence="15 16" key="1">
    <citation type="submission" date="2020-08" db="EMBL/GenBank/DDBJ databases">
        <title>Genomic Encyclopedia of Type Strains, Phase IV (KMG-IV): sequencing the most valuable type-strain genomes for metagenomic binning, comparative biology and taxonomic classification.</title>
        <authorList>
            <person name="Goeker M."/>
        </authorList>
    </citation>
    <scope>NUCLEOTIDE SEQUENCE [LARGE SCALE GENOMIC DNA]</scope>
    <source>
        <strain evidence="15 16">DSM 19612</strain>
    </source>
</reference>
<dbReference type="Pfam" id="PF00994">
    <property type="entry name" value="MoCF_biosynth"/>
    <property type="match status" value="1"/>
</dbReference>
<evidence type="ECO:0000256" key="12">
    <source>
        <dbReference type="ARBA" id="ARBA00047317"/>
    </source>
</evidence>
<dbReference type="UniPathway" id="UPA00344"/>
<dbReference type="GO" id="GO:0006777">
    <property type="term" value="P:Mo-molybdopterin cofactor biosynthetic process"/>
    <property type="evidence" value="ECO:0007669"/>
    <property type="project" value="UniProtKB-UniRule"/>
</dbReference>
<evidence type="ECO:0000256" key="11">
    <source>
        <dbReference type="ARBA" id="ARBA00023150"/>
    </source>
</evidence>
<dbReference type="Gene3D" id="2.40.340.10">
    <property type="entry name" value="MoeA, C-terminal, domain IV"/>
    <property type="match status" value="1"/>
</dbReference>
<evidence type="ECO:0000259" key="14">
    <source>
        <dbReference type="SMART" id="SM00852"/>
    </source>
</evidence>
<dbReference type="InterPro" id="IPR036688">
    <property type="entry name" value="MoeA_C_domain_IV_sf"/>
</dbReference>
<dbReference type="GO" id="GO:0061599">
    <property type="term" value="F:molybdopterin molybdotransferase activity"/>
    <property type="evidence" value="ECO:0007669"/>
    <property type="project" value="UniProtKB-UniRule"/>
</dbReference>
<evidence type="ECO:0000256" key="5">
    <source>
        <dbReference type="ARBA" id="ARBA00013269"/>
    </source>
</evidence>
<dbReference type="InterPro" id="IPR036135">
    <property type="entry name" value="MoeA_linker/N_sf"/>
</dbReference>
<dbReference type="Proteomes" id="UP000581688">
    <property type="component" value="Unassembled WGS sequence"/>
</dbReference>
<protein>
    <recommendedName>
        <fullName evidence="6 13">Molybdopterin molybdenumtransferase</fullName>
        <ecNumber evidence="5 13">2.10.1.1</ecNumber>
    </recommendedName>
</protein>
<comment type="caution">
    <text evidence="15">The sequence shown here is derived from an EMBL/GenBank/DDBJ whole genome shotgun (WGS) entry which is preliminary data.</text>
</comment>
<evidence type="ECO:0000256" key="10">
    <source>
        <dbReference type="ARBA" id="ARBA00022842"/>
    </source>
</evidence>
<dbReference type="EMBL" id="JACHGH010000007">
    <property type="protein sequence ID" value="MBB6454037.1"/>
    <property type="molecule type" value="Genomic_DNA"/>
</dbReference>
<dbReference type="SUPFAM" id="SSF53218">
    <property type="entry name" value="Molybdenum cofactor biosynthesis proteins"/>
    <property type="match status" value="1"/>
</dbReference>
<comment type="similarity">
    <text evidence="4 13">Belongs to the MoeA family.</text>
</comment>
<evidence type="ECO:0000256" key="2">
    <source>
        <dbReference type="ARBA" id="ARBA00002901"/>
    </source>
</evidence>
<dbReference type="Gene3D" id="3.90.105.10">
    <property type="entry name" value="Molybdopterin biosynthesis moea protein, domain 2"/>
    <property type="match status" value="1"/>
</dbReference>
<keyword evidence="11 13" id="KW-0501">Molybdenum cofactor biosynthesis</keyword>
<dbReference type="Gene3D" id="2.170.190.11">
    <property type="entry name" value="Molybdopterin biosynthesis moea protein, domain 3"/>
    <property type="match status" value="1"/>
</dbReference>
<dbReference type="NCBIfam" id="TIGR00177">
    <property type="entry name" value="molyb_syn"/>
    <property type="match status" value="1"/>
</dbReference>
<dbReference type="EC" id="2.10.1.1" evidence="5 13"/>
<evidence type="ECO:0000313" key="15">
    <source>
        <dbReference type="EMBL" id="MBB6454037.1"/>
    </source>
</evidence>
<evidence type="ECO:0000256" key="6">
    <source>
        <dbReference type="ARBA" id="ARBA00021108"/>
    </source>
</evidence>
<keyword evidence="16" id="KW-1185">Reference proteome</keyword>
<comment type="catalytic activity">
    <reaction evidence="12">
        <text>adenylyl-molybdopterin + molybdate = Mo-molybdopterin + AMP + H(+)</text>
        <dbReference type="Rhea" id="RHEA:35047"/>
        <dbReference type="ChEBI" id="CHEBI:15378"/>
        <dbReference type="ChEBI" id="CHEBI:36264"/>
        <dbReference type="ChEBI" id="CHEBI:62727"/>
        <dbReference type="ChEBI" id="CHEBI:71302"/>
        <dbReference type="ChEBI" id="CHEBI:456215"/>
        <dbReference type="EC" id="2.10.1.1"/>
    </reaction>
</comment>
<dbReference type="InterPro" id="IPR036425">
    <property type="entry name" value="MoaB/Mog-like_dom_sf"/>
</dbReference>
<dbReference type="InterPro" id="IPR005111">
    <property type="entry name" value="MoeA_C_domain_IV"/>
</dbReference>
<sequence length="421" mass="45977">MVERRKPIKVGEAVERTMQYAISGDVRSISIEEAYGHFLGEDLVADHDVPLFNRSPYDGFAIRSEDTKAASRENPLPLKVVGEIGAGSVFSETVRENQAVRIMTGAQIPDGCDAVVMLELTKEVQIDGETHVRIKRSFQSGDNISYKGEDVKKLDVLAVKGTFINPGVVALLATFGYKHVPVSQKPTVGIIATGSELLKIDEPLQPGKIRNSNAYMIHAQIKRAGATPIYLGQFSDDFSTCYQQVHDALEKVDFLITTGGVSVGDYDYLPDIYKKLGANVLFNKIGMRPGSVTTIAELDGKLLFGLSGNPSACYVGFELFTRPVIRTFLHCSNPYLKFEKAILGANFPKPNPFDRFVRAHLGYEGGRLVATPTGLDKSSAVSSLALSNILLYLPGGTRGYEKGMEVDVVLLEDQEGTTNFK</sequence>
<evidence type="ECO:0000256" key="8">
    <source>
        <dbReference type="ARBA" id="ARBA00022679"/>
    </source>
</evidence>
<dbReference type="SUPFAM" id="SSF63867">
    <property type="entry name" value="MoeA C-terminal domain-like"/>
    <property type="match status" value="1"/>
</dbReference>
<dbReference type="Pfam" id="PF03453">
    <property type="entry name" value="MoeA_N"/>
    <property type="match status" value="1"/>
</dbReference>
<evidence type="ECO:0000256" key="3">
    <source>
        <dbReference type="ARBA" id="ARBA00005046"/>
    </source>
</evidence>
<dbReference type="PANTHER" id="PTHR10192:SF5">
    <property type="entry name" value="GEPHYRIN"/>
    <property type="match status" value="1"/>
</dbReference>
<dbReference type="InterPro" id="IPR005110">
    <property type="entry name" value="MoeA_linker/N"/>
</dbReference>
<dbReference type="SMART" id="SM00852">
    <property type="entry name" value="MoCF_biosynth"/>
    <property type="match status" value="1"/>
</dbReference>
<evidence type="ECO:0000256" key="7">
    <source>
        <dbReference type="ARBA" id="ARBA00022505"/>
    </source>
</evidence>
<accession>A0A841Q6T7</accession>